<accession>A0A251ZZE7</accession>
<dbReference type="AlphaFoldDB" id="A0A251ZZE7"/>
<dbReference type="GO" id="GO:0009055">
    <property type="term" value="F:electron transfer activity"/>
    <property type="evidence" value="ECO:0007669"/>
    <property type="project" value="InterPro"/>
</dbReference>
<evidence type="ECO:0000256" key="3">
    <source>
        <dbReference type="ARBA" id="ARBA00022643"/>
    </source>
</evidence>
<dbReference type="InterPro" id="IPR005025">
    <property type="entry name" value="FMN_Rdtase-like_dom"/>
</dbReference>
<dbReference type="PANTHER" id="PTHR30546:SF23">
    <property type="entry name" value="FLAVOPROTEIN-LIKE PROTEIN YCP4-RELATED"/>
    <property type="match status" value="1"/>
</dbReference>
<sequence>MADIIVVYHSGFGHTKKVAEHVAQGAAAELVTISENGELTEADWAKLNAAKAIVFGSPTYMGNVSWQFKKFADATSRIWYNRGWQDKIFGGFTNSASPVGDKGLTLSALQTLASQHGGLWVSLGQLPSNTKATQSTDPNTLGGSVGLLVQSPADASVDEIPQGHLDTAVAYGKRIAAISARFSAA</sequence>
<evidence type="ECO:0000313" key="5">
    <source>
        <dbReference type="EMBL" id="OUI80057.1"/>
    </source>
</evidence>
<evidence type="ECO:0000259" key="4">
    <source>
        <dbReference type="PROSITE" id="PS50902"/>
    </source>
</evidence>
<dbReference type="Pfam" id="PF03358">
    <property type="entry name" value="FMN_red"/>
    <property type="match status" value="1"/>
</dbReference>
<dbReference type="SUPFAM" id="SSF52218">
    <property type="entry name" value="Flavoproteins"/>
    <property type="match status" value="1"/>
</dbReference>
<dbReference type="GO" id="GO:0010181">
    <property type="term" value="F:FMN binding"/>
    <property type="evidence" value="ECO:0007669"/>
    <property type="project" value="InterPro"/>
</dbReference>
<dbReference type="InterPro" id="IPR029039">
    <property type="entry name" value="Flavoprotein-like_sf"/>
</dbReference>
<dbReference type="GO" id="GO:0016020">
    <property type="term" value="C:membrane"/>
    <property type="evidence" value="ECO:0007669"/>
    <property type="project" value="TreeGrafter"/>
</dbReference>
<comment type="caution">
    <text evidence="5">The sequence shown here is derived from an EMBL/GenBank/DDBJ whole genome shotgun (WGS) entry which is preliminary data.</text>
</comment>
<dbReference type="InterPro" id="IPR001226">
    <property type="entry name" value="Flavodoxin_CS"/>
</dbReference>
<dbReference type="PANTHER" id="PTHR30546">
    <property type="entry name" value="FLAVODOXIN-RELATED PROTEIN WRBA-RELATED"/>
    <property type="match status" value="1"/>
</dbReference>
<reference evidence="5 6" key="1">
    <citation type="submission" date="2014-06" db="EMBL/GenBank/DDBJ databases">
        <authorList>
            <person name="Ju J."/>
            <person name="Zhang J."/>
        </authorList>
    </citation>
    <scope>NUCLEOTIDE SEQUENCE [LARGE SCALE GENOMIC DNA]</scope>
    <source>
        <strain evidence="5">DmW_045</strain>
    </source>
</reference>
<organism evidence="5 6">
    <name type="scientific">Acetobacter orientalis</name>
    <dbReference type="NCBI Taxonomy" id="146474"/>
    <lineage>
        <taxon>Bacteria</taxon>
        <taxon>Pseudomonadati</taxon>
        <taxon>Pseudomonadota</taxon>
        <taxon>Alphaproteobacteria</taxon>
        <taxon>Acetobacterales</taxon>
        <taxon>Acetobacteraceae</taxon>
        <taxon>Acetobacter</taxon>
    </lineage>
</organism>
<evidence type="ECO:0000313" key="6">
    <source>
        <dbReference type="Proteomes" id="UP000194639"/>
    </source>
</evidence>
<dbReference type="InterPro" id="IPR008254">
    <property type="entry name" value="Flavodoxin/NO_synth"/>
</dbReference>
<dbReference type="EMBL" id="JOMO01000043">
    <property type="protein sequence ID" value="OUI80057.1"/>
    <property type="molecule type" value="Genomic_DNA"/>
</dbReference>
<feature type="domain" description="Flavodoxin-like" evidence="4">
    <location>
        <begin position="4"/>
        <end position="148"/>
    </location>
</feature>
<dbReference type="Gene3D" id="3.40.50.360">
    <property type="match status" value="1"/>
</dbReference>
<dbReference type="GO" id="GO:0003955">
    <property type="term" value="F:NAD(P)H dehydrogenase (quinone) activity"/>
    <property type="evidence" value="ECO:0007669"/>
    <property type="project" value="TreeGrafter"/>
</dbReference>
<comment type="cofactor">
    <cofactor evidence="1">
        <name>FMN</name>
        <dbReference type="ChEBI" id="CHEBI:58210"/>
    </cofactor>
</comment>
<name>A0A251ZZE7_9PROT</name>
<dbReference type="PROSITE" id="PS50902">
    <property type="entry name" value="FLAVODOXIN_LIKE"/>
    <property type="match status" value="1"/>
</dbReference>
<dbReference type="PROSITE" id="PS00201">
    <property type="entry name" value="FLAVODOXIN"/>
    <property type="match status" value="1"/>
</dbReference>
<dbReference type="RefSeq" id="WP_086552901.1">
    <property type="nucleotide sequence ID" value="NZ_JOMO01000043.1"/>
</dbReference>
<gene>
    <name evidence="5" type="ORF">HK12_10125</name>
</gene>
<dbReference type="Proteomes" id="UP000194639">
    <property type="component" value="Unassembled WGS sequence"/>
</dbReference>
<protein>
    <submittedName>
        <fullName evidence="5">NADPH-dependent FMN reductase</fullName>
    </submittedName>
</protein>
<evidence type="ECO:0000256" key="2">
    <source>
        <dbReference type="ARBA" id="ARBA00022630"/>
    </source>
</evidence>
<evidence type="ECO:0000256" key="1">
    <source>
        <dbReference type="ARBA" id="ARBA00001917"/>
    </source>
</evidence>
<keyword evidence="2" id="KW-0285">Flavoprotein</keyword>
<keyword evidence="3" id="KW-0288">FMN</keyword>
<proteinExistence type="predicted"/>